<proteinExistence type="predicted"/>
<keyword evidence="3" id="KW-1185">Reference proteome</keyword>
<dbReference type="EMBL" id="JASHIF010000007">
    <property type="protein sequence ID" value="MDI9859064.1"/>
    <property type="molecule type" value="Genomic_DNA"/>
</dbReference>
<dbReference type="Proteomes" id="UP001236507">
    <property type="component" value="Unassembled WGS sequence"/>
</dbReference>
<name>A0ABT6Y666_9BACT</name>
<reference evidence="2 3" key="1">
    <citation type="submission" date="2023-05" db="EMBL/GenBank/DDBJ databases">
        <title>Novel species of genus Flectobacillus isolated from stream in China.</title>
        <authorList>
            <person name="Lu H."/>
        </authorList>
    </citation>
    <scope>NUCLEOTIDE SEQUENCE [LARGE SCALE GENOMIC DNA]</scope>
    <source>
        <strain evidence="2 3">KCTC 42575</strain>
    </source>
</reference>
<comment type="caution">
    <text evidence="2">The sequence shown here is derived from an EMBL/GenBank/DDBJ whole genome shotgun (WGS) entry which is preliminary data.</text>
</comment>
<evidence type="ECO:0000313" key="2">
    <source>
        <dbReference type="EMBL" id="MDI9859064.1"/>
    </source>
</evidence>
<feature type="domain" description="DUF4132" evidence="1">
    <location>
        <begin position="696"/>
        <end position="873"/>
    </location>
</feature>
<dbReference type="RefSeq" id="WP_283344112.1">
    <property type="nucleotide sequence ID" value="NZ_JASHIF010000007.1"/>
</dbReference>
<evidence type="ECO:0000313" key="3">
    <source>
        <dbReference type="Proteomes" id="UP001236507"/>
    </source>
</evidence>
<protein>
    <submittedName>
        <fullName evidence="2">DUF4132 domain-containing protein</fullName>
    </submittedName>
</protein>
<dbReference type="InterPro" id="IPR025406">
    <property type="entry name" value="DUF4132"/>
</dbReference>
<sequence length="983" mass="113398">MKNLEKLENFIDNLKNSAYVQASVDFEKCVEYLRSDDPTIPVFTIQNYWVITGLEQLLGDVDEWDEWEDKIMALITQPSYWNEPQALGFSTYGGFRDFTDWVSEQILQSKNNLEITKVLQLASRFITDEALLIYYVNTKTFFVDGNHNLTKWGHYLLLNNQHYNPILLNTSVEANEKTLLVMFLLSSKQEEFLASIIDSLIVDDNILNITDLLLDEDSTKYEPLIFGKWQNLKNSYVFIKQYEFLAKKFPEKYNPLELETLQKTLSIELNWCSTNYANQYIYGPEPITVLAHCFNFLIKKETQETKKLFQNELRNIYSIPVDLLVAIANELKEEGLDILIEALHQDPNNLYWNDKDYFKKYFKIIETLDFRSHQQYFWDLSKNKSKELRRFGAGLLSKLGPDAIPNASELTKSKKLEARQMGFLILSLINTDESKAILVDLLEQEKNDEARDIILESLRHLVSQQNSLAEINTKIALAQKRGKLNTPLTPWLDEKILPPLYFKDGSQLSVEAFRFLHYRMSRAKEIRIDLEAKLLIEHLDTNKNNEYASSLLDTYFINGALANFKFCLTLASIFGDTTVIRQLRNKVQEFADNNRGKMAEYVVKALALNGGTEALRHVEFFSRKYKNKNKNVGAAATESFSLVAEELGISPYDLADQIIPDFGFEGLFKTFEVDGHEYRAFVNQDFKILFLNEDNKTLKALPKGTPVALQDEFKEIGKEIKDIVKSQTPRLEQYLIIQRQWDTEKWQSLFLNNPIMFVYATRLIWGAFNEQKQLLFTFKVQEDQTCINQEGDEVEFQEGQMIRMVHPLILETATINYWSEVLEDEGLSPAFLQLNREVVNFDSADKGTLISSKFRGIEMSGYTFVSVLEKRGWFRGSVVDGGFISNYYKDFAEEGITAIITQEGDVCVGYLDSIGGIGNLMFVKYGSVDFGSYTYDEPGHTNDPRLIPFEQISPIIYSEVMADMQYFKENDSRVTNGNAEPSL</sequence>
<accession>A0ABT6Y666</accession>
<evidence type="ECO:0000259" key="1">
    <source>
        <dbReference type="Pfam" id="PF13569"/>
    </source>
</evidence>
<organism evidence="2 3">
    <name type="scientific">Flectobacillus roseus</name>
    <dbReference type="NCBI Taxonomy" id="502259"/>
    <lineage>
        <taxon>Bacteria</taxon>
        <taxon>Pseudomonadati</taxon>
        <taxon>Bacteroidota</taxon>
        <taxon>Cytophagia</taxon>
        <taxon>Cytophagales</taxon>
        <taxon>Flectobacillaceae</taxon>
        <taxon>Flectobacillus</taxon>
    </lineage>
</organism>
<gene>
    <name evidence="2" type="ORF">QM524_07590</name>
</gene>
<dbReference type="Pfam" id="PF13569">
    <property type="entry name" value="DUF4132"/>
    <property type="match status" value="1"/>
</dbReference>